<dbReference type="Gene3D" id="1.10.287.770">
    <property type="entry name" value="YojJ-like"/>
    <property type="match status" value="1"/>
</dbReference>
<evidence type="ECO:0000256" key="5">
    <source>
        <dbReference type="ARBA" id="ARBA00022692"/>
    </source>
</evidence>
<evidence type="ECO:0000256" key="3">
    <source>
        <dbReference type="ARBA" id="ARBA00022448"/>
    </source>
</evidence>
<keyword evidence="7" id="KW-0915">Sodium</keyword>
<reference evidence="14 15" key="1">
    <citation type="journal article" date="2023" name="Insect Mol. Biol.">
        <title>Genome sequencing provides insights into the evolution of gene families encoding plant cell wall-degrading enzymes in longhorned beetles.</title>
        <authorList>
            <person name="Shin N.R."/>
            <person name="Okamura Y."/>
            <person name="Kirsch R."/>
            <person name="Pauchet Y."/>
        </authorList>
    </citation>
    <scope>NUCLEOTIDE SEQUENCE [LARGE SCALE GENOMIC DNA]</scope>
    <source>
        <strain evidence="14">EAD_L_NR</strain>
    </source>
</reference>
<dbReference type="GO" id="GO:0005886">
    <property type="term" value="C:plasma membrane"/>
    <property type="evidence" value="ECO:0007669"/>
    <property type="project" value="TreeGrafter"/>
</dbReference>
<sequence>NNISHTSAGECILFVAYTEFKVMRIKRTKFRKSSNNNSKIIWETFKDFAENTSIHGLKHTVTKDVSRHEKVFWVLVIISGICGAVYMTVLFWQRYTSNLSRTSLSTISAPTTAVPFPGVTICNLNPIMLSKMAAFIQKLDINDTADELIVRRALPQLISFTDVAFQYNLTELTILQSVLEQNNYYDTTLVMEEISSSCSDMLLHCIWNGRNIPCLESFSKSFSQDGVCCSFNFLEGQQHPTRFTKYGGMEAGLKVLLNPHKQDVFYSHLYPSGFKSIIHYPTEYPGPSSDSRLIPAGKIFYLQVLGTNLICSEDVKMLPIDQRKCLYPDEHDLTYFGTKYTDFTCFLECEENIYFTVCDCVPFYYSFSGGFSALDKPTCNISKLPCIQDLKLSQTLYNMLEHCNCMSQCEDSFYQLISTSAVIVTHATAFSKMAFENFTDISGYNVLNVFFLSNEQTIYMRNTVTSAIYLLSSFGGVYGLFMGCSLITVAEIFYCGLFRFLVNLKGIGTIGNNDMKNRTKLKKQGRRINVDQRPHGMDYVYHIYGQKTFVH</sequence>
<keyword evidence="5 12" id="KW-0812">Transmembrane</keyword>
<dbReference type="EMBL" id="JANEYG010000001">
    <property type="protein sequence ID" value="KAJ8925626.1"/>
    <property type="molecule type" value="Genomic_DNA"/>
</dbReference>
<dbReference type="PANTHER" id="PTHR11690">
    <property type="entry name" value="AMILORIDE-SENSITIVE SODIUM CHANNEL-RELATED"/>
    <property type="match status" value="1"/>
</dbReference>
<keyword evidence="6 13" id="KW-1133">Transmembrane helix</keyword>
<keyword evidence="10 12" id="KW-0739">Sodium transport</keyword>
<evidence type="ECO:0000256" key="4">
    <source>
        <dbReference type="ARBA" id="ARBA00022461"/>
    </source>
</evidence>
<keyword evidence="9 13" id="KW-0472">Membrane</keyword>
<name>A0AAV8WHA4_9CUCU</name>
<gene>
    <name evidence="14" type="ORF">NQ315_009470</name>
</gene>
<dbReference type="GO" id="GO:0015280">
    <property type="term" value="F:ligand-gated sodium channel activity"/>
    <property type="evidence" value="ECO:0007669"/>
    <property type="project" value="TreeGrafter"/>
</dbReference>
<feature type="non-terminal residue" evidence="14">
    <location>
        <position position="1"/>
    </location>
</feature>
<dbReference type="Proteomes" id="UP001159042">
    <property type="component" value="Unassembled WGS sequence"/>
</dbReference>
<dbReference type="AlphaFoldDB" id="A0AAV8WHA4"/>
<evidence type="ECO:0000256" key="6">
    <source>
        <dbReference type="ARBA" id="ARBA00022989"/>
    </source>
</evidence>
<evidence type="ECO:0000256" key="1">
    <source>
        <dbReference type="ARBA" id="ARBA00004141"/>
    </source>
</evidence>
<keyword evidence="15" id="KW-1185">Reference proteome</keyword>
<evidence type="ECO:0000313" key="15">
    <source>
        <dbReference type="Proteomes" id="UP001159042"/>
    </source>
</evidence>
<evidence type="ECO:0000256" key="12">
    <source>
        <dbReference type="RuleBase" id="RU000679"/>
    </source>
</evidence>
<keyword evidence="4 12" id="KW-0894">Sodium channel</keyword>
<keyword evidence="11 12" id="KW-0407">Ion channel</keyword>
<keyword evidence="8 12" id="KW-0406">Ion transport</keyword>
<dbReference type="Pfam" id="PF00858">
    <property type="entry name" value="ASC"/>
    <property type="match status" value="1"/>
</dbReference>
<feature type="transmembrane region" description="Helical" evidence="13">
    <location>
        <begin position="467"/>
        <end position="495"/>
    </location>
</feature>
<dbReference type="InterPro" id="IPR001873">
    <property type="entry name" value="ENaC"/>
</dbReference>
<organism evidence="14 15">
    <name type="scientific">Exocentrus adspersus</name>
    <dbReference type="NCBI Taxonomy" id="1586481"/>
    <lineage>
        <taxon>Eukaryota</taxon>
        <taxon>Metazoa</taxon>
        <taxon>Ecdysozoa</taxon>
        <taxon>Arthropoda</taxon>
        <taxon>Hexapoda</taxon>
        <taxon>Insecta</taxon>
        <taxon>Pterygota</taxon>
        <taxon>Neoptera</taxon>
        <taxon>Endopterygota</taxon>
        <taxon>Coleoptera</taxon>
        <taxon>Polyphaga</taxon>
        <taxon>Cucujiformia</taxon>
        <taxon>Chrysomeloidea</taxon>
        <taxon>Cerambycidae</taxon>
        <taxon>Lamiinae</taxon>
        <taxon>Acanthocinini</taxon>
        <taxon>Exocentrus</taxon>
    </lineage>
</organism>
<evidence type="ECO:0000313" key="14">
    <source>
        <dbReference type="EMBL" id="KAJ8925626.1"/>
    </source>
</evidence>
<protein>
    <recommendedName>
        <fullName evidence="16">Sodium channel protein Nach</fullName>
    </recommendedName>
</protein>
<comment type="caution">
    <text evidence="14">The sequence shown here is derived from an EMBL/GenBank/DDBJ whole genome shotgun (WGS) entry which is preliminary data.</text>
</comment>
<evidence type="ECO:0000256" key="13">
    <source>
        <dbReference type="SAM" id="Phobius"/>
    </source>
</evidence>
<evidence type="ECO:0000256" key="11">
    <source>
        <dbReference type="ARBA" id="ARBA00023303"/>
    </source>
</evidence>
<dbReference type="PANTHER" id="PTHR11690:SF288">
    <property type="entry name" value="AMILORIDE-SENSITIVE NA+ CHANNEL-RELATED"/>
    <property type="match status" value="1"/>
</dbReference>
<evidence type="ECO:0000256" key="7">
    <source>
        <dbReference type="ARBA" id="ARBA00023053"/>
    </source>
</evidence>
<comment type="subcellular location">
    <subcellularLocation>
        <location evidence="1">Membrane</location>
        <topology evidence="1">Multi-pass membrane protein</topology>
    </subcellularLocation>
</comment>
<dbReference type="Gene3D" id="2.60.470.10">
    <property type="entry name" value="Acid-sensing ion channels like domains"/>
    <property type="match status" value="1"/>
</dbReference>
<accession>A0AAV8WHA4</accession>
<evidence type="ECO:0000256" key="10">
    <source>
        <dbReference type="ARBA" id="ARBA00023201"/>
    </source>
</evidence>
<keyword evidence="3 12" id="KW-0813">Transport</keyword>
<proteinExistence type="inferred from homology"/>
<feature type="transmembrane region" description="Helical" evidence="13">
    <location>
        <begin position="71"/>
        <end position="92"/>
    </location>
</feature>
<evidence type="ECO:0008006" key="16">
    <source>
        <dbReference type="Google" id="ProtNLM"/>
    </source>
</evidence>
<dbReference type="PRINTS" id="PR01078">
    <property type="entry name" value="AMINACHANNEL"/>
</dbReference>
<evidence type="ECO:0000256" key="8">
    <source>
        <dbReference type="ARBA" id="ARBA00023065"/>
    </source>
</evidence>
<evidence type="ECO:0000256" key="9">
    <source>
        <dbReference type="ARBA" id="ARBA00023136"/>
    </source>
</evidence>
<evidence type="ECO:0000256" key="2">
    <source>
        <dbReference type="ARBA" id="ARBA00007193"/>
    </source>
</evidence>
<comment type="similarity">
    <text evidence="2 12">Belongs to the amiloride-sensitive sodium channel (TC 1.A.6) family.</text>
</comment>